<name>A0A2U7U9E7_9VIRU</name>
<accession>A0A2U7U9E7</accession>
<dbReference type="RefSeq" id="YP_009483323.1">
    <property type="nucleotide sequence ID" value="NC_037667.1"/>
</dbReference>
<protein>
    <submittedName>
        <fullName evidence="1">Uncharacterized protein</fullName>
    </submittedName>
</protein>
<dbReference type="GeneID" id="36844195"/>
<reference evidence="1" key="1">
    <citation type="journal article" date="2018" name="Nat. Commun.">
        <title>Diversity and evolution of the emerging Pandoraviridae family.</title>
        <authorList>
            <person name="Legendre M."/>
            <person name="Fabre E."/>
            <person name="Poirot O."/>
            <person name="Jeudy S."/>
            <person name="Lartigue A."/>
            <person name="Alempic J.M."/>
            <person name="Beucher L."/>
            <person name="Philippe N."/>
            <person name="Bertaux L."/>
            <person name="Christo-Foroux E."/>
            <person name="Labadie K."/>
            <person name="Coute Y."/>
            <person name="Abergel C."/>
            <person name="Claverie J.M."/>
        </authorList>
    </citation>
    <scope>NUCLEOTIDE SEQUENCE [LARGE SCALE GENOMIC DNA]</scope>
    <source>
        <strain evidence="1">Quercus</strain>
    </source>
</reference>
<proteinExistence type="predicted"/>
<sequence length="493" mass="53289">MWGARETAARNLPQETVGWDAVRQWAADNGLDSPQALRQWIDEMAPRGLYRGIDPRAAALLQTLRQFSMASSSDQATREIQALPSAYDRLLKVLSKPHVGSRYNRDKDGYDYPPTMGGPEWIRPLVDPLAEGGRLWPPSPVTVLGRMNEIVSRALNYGPVDSDAMILDLTAEDYTDDEEFTMADRVAYMLGHLGHDIADAQSDLYGARIDPTAPKLASDVDIAKARQRWPVITTAGEIQKPFILAVSPVVPWRPDGQTTAADLVRAVLISQGGSLIRRLLVSDTTGTIIDGDDGGVFEADIWETDPETYARRINERRIKQASGNNPSLVVDIMMPLVQAVRDGRADAVGMVPISLGDRYGFRRSHGVQRTSAPYMVRAFEPAEVLGALLAARRAAAAATINKATASAGGLANLAARAYRGAIATDKAPAEVRQLAAAQAVAMMCATNDTSQDRARALEGARILGVSPETLQSGDLTALCEASAEAVRRLYGDT</sequence>
<dbReference type="EMBL" id="MG011689">
    <property type="protein sequence ID" value="AVK75054.1"/>
    <property type="molecule type" value="Genomic_DNA"/>
</dbReference>
<dbReference type="Proteomes" id="UP000248852">
    <property type="component" value="Segment"/>
</dbReference>
<organism evidence="1">
    <name type="scientific">Pandoravirus quercus</name>
    <dbReference type="NCBI Taxonomy" id="2107709"/>
    <lineage>
        <taxon>Viruses</taxon>
        <taxon>Pandoravirus</taxon>
    </lineage>
</organism>
<evidence type="ECO:0000313" key="1">
    <source>
        <dbReference type="EMBL" id="AVK75054.1"/>
    </source>
</evidence>
<dbReference type="KEGG" id="vg:36844195"/>
<gene>
    <name evidence="1" type="ORF">pqer_cds_632</name>
</gene>